<protein>
    <submittedName>
        <fullName evidence="10">Uncharacterized protein</fullName>
    </submittedName>
</protein>
<keyword evidence="6" id="KW-1000">Mitochondrion outer membrane</keyword>
<keyword evidence="9" id="KW-0472">Membrane</keyword>
<comment type="similarity">
    <text evidence="2">Belongs to the Tom40 family.</text>
</comment>
<dbReference type="Gene3D" id="2.40.160.10">
    <property type="entry name" value="Porin"/>
    <property type="match status" value="1"/>
</dbReference>
<dbReference type="CDD" id="cd07305">
    <property type="entry name" value="Porin3_Tom40"/>
    <property type="match status" value="1"/>
</dbReference>
<accession>A0A8T0GE99</accession>
<name>A0A8T0GE99_CERPU</name>
<evidence type="ECO:0000256" key="8">
    <source>
        <dbReference type="ARBA" id="ARBA00023128"/>
    </source>
</evidence>
<reference evidence="10 11" key="1">
    <citation type="submission" date="2020-06" db="EMBL/GenBank/DDBJ databases">
        <title>WGS assembly of Ceratodon purpureus strain R40.</title>
        <authorList>
            <person name="Carey S.B."/>
            <person name="Jenkins J."/>
            <person name="Shu S."/>
            <person name="Lovell J.T."/>
            <person name="Sreedasyam A."/>
            <person name="Maumus F."/>
            <person name="Tiley G.P."/>
            <person name="Fernandez-Pozo N."/>
            <person name="Barry K."/>
            <person name="Chen C."/>
            <person name="Wang M."/>
            <person name="Lipzen A."/>
            <person name="Daum C."/>
            <person name="Saski C.A."/>
            <person name="Payton A.C."/>
            <person name="Mcbreen J.C."/>
            <person name="Conrad R.E."/>
            <person name="Kollar L.M."/>
            <person name="Olsson S."/>
            <person name="Huttunen S."/>
            <person name="Landis J.B."/>
            <person name="Wickett N.J."/>
            <person name="Johnson M.G."/>
            <person name="Rensing S.A."/>
            <person name="Grimwood J."/>
            <person name="Schmutz J."/>
            <person name="Mcdaniel S.F."/>
        </authorList>
    </citation>
    <scope>NUCLEOTIDE SEQUENCE [LARGE SCALE GENOMIC DNA]</scope>
    <source>
        <strain evidence="10 11">R40</strain>
    </source>
</reference>
<organism evidence="10 11">
    <name type="scientific">Ceratodon purpureus</name>
    <name type="common">Fire moss</name>
    <name type="synonym">Dicranum purpureum</name>
    <dbReference type="NCBI Taxonomy" id="3225"/>
    <lineage>
        <taxon>Eukaryota</taxon>
        <taxon>Viridiplantae</taxon>
        <taxon>Streptophyta</taxon>
        <taxon>Embryophyta</taxon>
        <taxon>Bryophyta</taxon>
        <taxon>Bryophytina</taxon>
        <taxon>Bryopsida</taxon>
        <taxon>Dicranidae</taxon>
        <taxon>Pseudoditrichales</taxon>
        <taxon>Ditrichaceae</taxon>
        <taxon>Ceratodon</taxon>
    </lineage>
</organism>
<dbReference type="GO" id="GO:0030150">
    <property type="term" value="P:protein import into mitochondrial matrix"/>
    <property type="evidence" value="ECO:0007669"/>
    <property type="project" value="InterPro"/>
</dbReference>
<evidence type="ECO:0000256" key="5">
    <source>
        <dbReference type="ARBA" id="ARBA00022692"/>
    </source>
</evidence>
<evidence type="ECO:0000313" key="10">
    <source>
        <dbReference type="EMBL" id="KAG0556158.1"/>
    </source>
</evidence>
<evidence type="ECO:0000256" key="3">
    <source>
        <dbReference type="ARBA" id="ARBA00022448"/>
    </source>
</evidence>
<dbReference type="EMBL" id="CM026432">
    <property type="protein sequence ID" value="KAG0556158.1"/>
    <property type="molecule type" value="Genomic_DNA"/>
</dbReference>
<keyword evidence="5" id="KW-0812">Transmembrane</keyword>
<dbReference type="PANTHER" id="PTHR10802">
    <property type="entry name" value="MITOCHONDRIAL IMPORT RECEPTOR SUBUNIT TOM40"/>
    <property type="match status" value="1"/>
</dbReference>
<dbReference type="AlphaFoldDB" id="A0A8T0GE99"/>
<comment type="subcellular location">
    <subcellularLocation>
        <location evidence="1">Mitochondrion outer membrane</location>
        <topology evidence="1">Multi-pass membrane protein</topology>
    </subcellularLocation>
</comment>
<proteinExistence type="inferred from homology"/>
<evidence type="ECO:0000313" key="11">
    <source>
        <dbReference type="Proteomes" id="UP000822688"/>
    </source>
</evidence>
<sequence>MGAAISYCSPQQVLTTAVCGDDGSGPDYMHLPCPVKYEEITREAYMSLKPELFEGLRFDVTKSLNNKFALSKSLFMGSIDLPGPVTGPVIKQSAAHYELGANLIDQKGKMDIVLMMGRVLSDGRLSARVKYDVNDRFSIKANAQLTNDPHFSVGMFNFDYKGNDYQAQLTMGNNAYYGVNYMQSVTRNMSFGGEGIWLGRDRKSGMGLAGRYKTDTVIATSLVKSDGDITCTYVQRLSDKVMPIFLST</sequence>
<comment type="caution">
    <text evidence="10">The sequence shown here is derived from an EMBL/GenBank/DDBJ whole genome shotgun (WGS) entry which is preliminary data.</text>
</comment>
<evidence type="ECO:0000256" key="4">
    <source>
        <dbReference type="ARBA" id="ARBA00022452"/>
    </source>
</evidence>
<keyword evidence="8" id="KW-0496">Mitochondrion</keyword>
<gene>
    <name evidence="10" type="ORF">KC19_11G030700</name>
</gene>
<dbReference type="Pfam" id="PF01459">
    <property type="entry name" value="Porin_3"/>
    <property type="match status" value="1"/>
</dbReference>
<evidence type="ECO:0000256" key="7">
    <source>
        <dbReference type="ARBA" id="ARBA00022927"/>
    </source>
</evidence>
<evidence type="ECO:0000256" key="6">
    <source>
        <dbReference type="ARBA" id="ARBA00022787"/>
    </source>
</evidence>
<keyword evidence="3" id="KW-0813">Transport</keyword>
<dbReference type="InterPro" id="IPR023614">
    <property type="entry name" value="Porin_dom_sf"/>
</dbReference>
<dbReference type="GO" id="GO:0005741">
    <property type="term" value="C:mitochondrial outer membrane"/>
    <property type="evidence" value="ECO:0007669"/>
    <property type="project" value="UniProtKB-SubCell"/>
</dbReference>
<evidence type="ECO:0000256" key="9">
    <source>
        <dbReference type="ARBA" id="ARBA00023136"/>
    </source>
</evidence>
<keyword evidence="11" id="KW-1185">Reference proteome</keyword>
<evidence type="ECO:0000256" key="2">
    <source>
        <dbReference type="ARBA" id="ARBA00010510"/>
    </source>
</evidence>
<dbReference type="InterPro" id="IPR027246">
    <property type="entry name" value="Porin_Euk/Tom40"/>
</dbReference>
<keyword evidence="7" id="KW-0653">Protein transport</keyword>
<keyword evidence="4" id="KW-1134">Transmembrane beta strand</keyword>
<dbReference type="InterPro" id="IPR037930">
    <property type="entry name" value="Tom40"/>
</dbReference>
<evidence type="ECO:0000256" key="1">
    <source>
        <dbReference type="ARBA" id="ARBA00004374"/>
    </source>
</evidence>
<dbReference type="GO" id="GO:0008320">
    <property type="term" value="F:protein transmembrane transporter activity"/>
    <property type="evidence" value="ECO:0007669"/>
    <property type="project" value="InterPro"/>
</dbReference>
<dbReference type="Proteomes" id="UP000822688">
    <property type="component" value="Chromosome 11"/>
</dbReference>